<comment type="catalytic activity">
    <reaction evidence="1">
        <text>ATP + protein L-histidine = ADP + protein N-phospho-L-histidine.</text>
        <dbReference type="EC" id="2.7.13.3"/>
    </reaction>
</comment>
<keyword evidence="6 10" id="KW-0418">Kinase</keyword>
<dbReference type="EC" id="2.7.13.3" evidence="3"/>
<evidence type="ECO:0000313" key="11">
    <source>
        <dbReference type="Proteomes" id="UP000095712"/>
    </source>
</evidence>
<dbReference type="SMART" id="SM00387">
    <property type="entry name" value="HATPase_c"/>
    <property type="match status" value="1"/>
</dbReference>
<dbReference type="CDD" id="cd00082">
    <property type="entry name" value="HisKA"/>
    <property type="match status" value="1"/>
</dbReference>
<keyword evidence="8" id="KW-0812">Transmembrane</keyword>
<dbReference type="SMART" id="SM00388">
    <property type="entry name" value="HisKA"/>
    <property type="match status" value="1"/>
</dbReference>
<dbReference type="PANTHER" id="PTHR45453">
    <property type="entry name" value="PHOSPHATE REGULON SENSOR PROTEIN PHOR"/>
    <property type="match status" value="1"/>
</dbReference>
<proteinExistence type="predicted"/>
<dbReference type="GO" id="GO:0004721">
    <property type="term" value="F:phosphoprotein phosphatase activity"/>
    <property type="evidence" value="ECO:0007669"/>
    <property type="project" value="TreeGrafter"/>
</dbReference>
<dbReference type="Gene3D" id="1.10.287.130">
    <property type="match status" value="1"/>
</dbReference>
<dbReference type="SUPFAM" id="SSF47384">
    <property type="entry name" value="Homodimeric domain of signal transducing histidine kinase"/>
    <property type="match status" value="1"/>
</dbReference>
<evidence type="ECO:0000256" key="7">
    <source>
        <dbReference type="ARBA" id="ARBA00023012"/>
    </source>
</evidence>
<dbReference type="EMBL" id="CZAW01000039">
    <property type="protein sequence ID" value="CUP86353.1"/>
    <property type="molecule type" value="Genomic_DNA"/>
</dbReference>
<dbReference type="PROSITE" id="PS50109">
    <property type="entry name" value="HIS_KIN"/>
    <property type="match status" value="1"/>
</dbReference>
<dbReference type="InterPro" id="IPR050351">
    <property type="entry name" value="BphY/WalK/GraS-like"/>
</dbReference>
<keyword evidence="7" id="KW-0902">Two-component regulatory system</keyword>
<dbReference type="InterPro" id="IPR003661">
    <property type="entry name" value="HisK_dim/P_dom"/>
</dbReference>
<keyword evidence="5 10" id="KW-0808">Transferase</keyword>
<dbReference type="InterPro" id="IPR005467">
    <property type="entry name" value="His_kinase_dom"/>
</dbReference>
<name>A0A174RLD7_9FIRM</name>
<dbReference type="GO" id="GO:0005886">
    <property type="term" value="C:plasma membrane"/>
    <property type="evidence" value="ECO:0007669"/>
    <property type="project" value="TreeGrafter"/>
</dbReference>
<feature type="transmembrane region" description="Helical" evidence="8">
    <location>
        <begin position="149"/>
        <end position="171"/>
    </location>
</feature>
<evidence type="ECO:0000313" key="10">
    <source>
        <dbReference type="EMBL" id="CUP86353.1"/>
    </source>
</evidence>
<gene>
    <name evidence="10" type="primary">cssS</name>
    <name evidence="10" type="ORF">ERS852523_03073</name>
</gene>
<feature type="domain" description="Histidine kinase" evidence="9">
    <location>
        <begin position="188"/>
        <end position="386"/>
    </location>
</feature>
<evidence type="ECO:0000256" key="8">
    <source>
        <dbReference type="SAM" id="Phobius"/>
    </source>
</evidence>
<dbReference type="SUPFAM" id="SSF55874">
    <property type="entry name" value="ATPase domain of HSP90 chaperone/DNA topoisomerase II/histidine kinase"/>
    <property type="match status" value="1"/>
</dbReference>
<evidence type="ECO:0000256" key="6">
    <source>
        <dbReference type="ARBA" id="ARBA00022777"/>
    </source>
</evidence>
<dbReference type="GO" id="GO:0016036">
    <property type="term" value="P:cellular response to phosphate starvation"/>
    <property type="evidence" value="ECO:0007669"/>
    <property type="project" value="TreeGrafter"/>
</dbReference>
<dbReference type="InterPro" id="IPR036890">
    <property type="entry name" value="HATPase_C_sf"/>
</dbReference>
<dbReference type="GO" id="GO:0000155">
    <property type="term" value="F:phosphorelay sensor kinase activity"/>
    <property type="evidence" value="ECO:0007669"/>
    <property type="project" value="InterPro"/>
</dbReference>
<feature type="transmembrane region" description="Helical" evidence="8">
    <location>
        <begin position="12"/>
        <end position="31"/>
    </location>
</feature>
<organism evidence="10 11">
    <name type="scientific">Blautia wexlerae</name>
    <dbReference type="NCBI Taxonomy" id="418240"/>
    <lineage>
        <taxon>Bacteria</taxon>
        <taxon>Bacillati</taxon>
        <taxon>Bacillota</taxon>
        <taxon>Clostridia</taxon>
        <taxon>Lachnospirales</taxon>
        <taxon>Lachnospiraceae</taxon>
        <taxon>Blautia</taxon>
    </lineage>
</organism>
<accession>A0A174RLD7</accession>
<dbReference type="Gene3D" id="3.30.565.10">
    <property type="entry name" value="Histidine kinase-like ATPase, C-terminal domain"/>
    <property type="match status" value="1"/>
</dbReference>
<dbReference type="FunFam" id="1.10.287.130:FF:000001">
    <property type="entry name" value="Two-component sensor histidine kinase"/>
    <property type="match status" value="1"/>
</dbReference>
<evidence type="ECO:0000256" key="3">
    <source>
        <dbReference type="ARBA" id="ARBA00012438"/>
    </source>
</evidence>
<dbReference type="Pfam" id="PF00512">
    <property type="entry name" value="HisKA"/>
    <property type="match status" value="1"/>
</dbReference>
<evidence type="ECO:0000259" key="9">
    <source>
        <dbReference type="PROSITE" id="PS50109"/>
    </source>
</evidence>
<keyword evidence="4" id="KW-0597">Phosphoprotein</keyword>
<evidence type="ECO:0000256" key="2">
    <source>
        <dbReference type="ARBA" id="ARBA00004370"/>
    </source>
</evidence>
<sequence length="386" mass="43586">MNKTRYKIATLTGSAVMAAMLLSLLILNIVFNKKIELRAENAIKNVFTLNSDEYLNYESENDTGSLYYASLVYMGADSENRDDIYQILTPKEKKLIDWYETHPSDEMQRAKINEATYYMKARTEYYEDSNERLLAYVDVTGEPELVKEISFGVLLDAFVIAALGAAIGYFLGKKLEQNDKAQKTFFENTSHELKTPLMAICGYAEEIEMGVITDYSQAGRMIVSQTERMSKLIEDILYLSKMESGTEPLKCEPIEMASLVQDILMPLEGIVNRRNLSVSLELDEGYVNGDPEKLEHAVANLITNSVKYACSQIEISWKNQVLSIWNDGGELSTEDFSHMFERFHTGQNGNSGIGLALSKEIVEMHGWKLSAKNDRHGICLSMVCHS</sequence>
<dbReference type="InterPro" id="IPR003594">
    <property type="entry name" value="HATPase_dom"/>
</dbReference>
<keyword evidence="8" id="KW-1133">Transmembrane helix</keyword>
<evidence type="ECO:0000256" key="5">
    <source>
        <dbReference type="ARBA" id="ARBA00022679"/>
    </source>
</evidence>
<dbReference type="Pfam" id="PF02518">
    <property type="entry name" value="HATPase_c"/>
    <property type="match status" value="1"/>
</dbReference>
<keyword evidence="8" id="KW-0472">Membrane</keyword>
<dbReference type="RefSeq" id="WP_055152717.1">
    <property type="nucleotide sequence ID" value="NZ_CZAW01000039.1"/>
</dbReference>
<protein>
    <recommendedName>
        <fullName evidence="3">histidine kinase</fullName>
        <ecNumber evidence="3">2.7.13.3</ecNumber>
    </recommendedName>
</protein>
<dbReference type="Proteomes" id="UP000095712">
    <property type="component" value="Unassembled WGS sequence"/>
</dbReference>
<dbReference type="AlphaFoldDB" id="A0A174RLD7"/>
<comment type="subcellular location">
    <subcellularLocation>
        <location evidence="2">Membrane</location>
    </subcellularLocation>
</comment>
<dbReference type="PANTHER" id="PTHR45453:SF1">
    <property type="entry name" value="PHOSPHATE REGULON SENSOR PROTEIN PHOR"/>
    <property type="match status" value="1"/>
</dbReference>
<evidence type="ECO:0000256" key="4">
    <source>
        <dbReference type="ARBA" id="ARBA00022553"/>
    </source>
</evidence>
<dbReference type="InterPro" id="IPR036097">
    <property type="entry name" value="HisK_dim/P_sf"/>
</dbReference>
<evidence type="ECO:0000256" key="1">
    <source>
        <dbReference type="ARBA" id="ARBA00000085"/>
    </source>
</evidence>
<reference evidence="10 11" key="1">
    <citation type="submission" date="2015-09" db="EMBL/GenBank/DDBJ databases">
        <authorList>
            <consortium name="Pathogen Informatics"/>
        </authorList>
    </citation>
    <scope>NUCLEOTIDE SEQUENCE [LARGE SCALE GENOMIC DNA]</scope>
    <source>
        <strain evidence="10 11">2789STDY5834911</strain>
    </source>
</reference>